<evidence type="ECO:0000256" key="1">
    <source>
        <dbReference type="SAM" id="MobiDB-lite"/>
    </source>
</evidence>
<name>A0A418NTW1_9SPHN</name>
<dbReference type="RefSeq" id="WP_119585148.1">
    <property type="nucleotide sequence ID" value="NZ_CAWODQ010000012.1"/>
</dbReference>
<keyword evidence="5" id="KW-1185">Reference proteome</keyword>
<dbReference type="InterPro" id="IPR011042">
    <property type="entry name" value="6-blade_b-propeller_TolB-like"/>
</dbReference>
<dbReference type="PANTHER" id="PTHR19328">
    <property type="entry name" value="HEDGEHOG-INTERACTING PROTEIN"/>
    <property type="match status" value="1"/>
</dbReference>
<dbReference type="EMBL" id="QXFL01000002">
    <property type="protein sequence ID" value="RIV87582.1"/>
    <property type="molecule type" value="Genomic_DNA"/>
</dbReference>
<feature type="compositionally biased region" description="Polar residues" evidence="1">
    <location>
        <begin position="27"/>
        <end position="37"/>
    </location>
</feature>
<dbReference type="InterPro" id="IPR011041">
    <property type="entry name" value="Quinoprot_gluc/sorb_DH_b-prop"/>
</dbReference>
<dbReference type="Proteomes" id="UP000286576">
    <property type="component" value="Unassembled WGS sequence"/>
</dbReference>
<feature type="chain" id="PRO_5019234923" evidence="2">
    <location>
        <begin position="23"/>
        <end position="400"/>
    </location>
</feature>
<feature type="domain" description="Glucose/Sorbosone dehydrogenase" evidence="3">
    <location>
        <begin position="63"/>
        <end position="395"/>
    </location>
</feature>
<evidence type="ECO:0000313" key="4">
    <source>
        <dbReference type="EMBL" id="RIV87582.1"/>
    </source>
</evidence>
<dbReference type="SUPFAM" id="SSF50952">
    <property type="entry name" value="Soluble quinoprotein glucose dehydrogenase"/>
    <property type="match status" value="1"/>
</dbReference>
<accession>A0A418NTW1</accession>
<dbReference type="Gene3D" id="2.120.10.30">
    <property type="entry name" value="TolB, C-terminal domain"/>
    <property type="match status" value="1"/>
</dbReference>
<feature type="region of interest" description="Disordered" evidence="1">
    <location>
        <begin position="21"/>
        <end position="44"/>
    </location>
</feature>
<gene>
    <name evidence="4" type="ORF">D2V07_04365</name>
</gene>
<reference evidence="4 5" key="1">
    <citation type="submission" date="2018-08" db="EMBL/GenBank/DDBJ databases">
        <title>Erythrobacter zhengii sp.nov., a bacterium isolated from deep-sea sediment.</title>
        <authorList>
            <person name="Fang C."/>
            <person name="Wu Y.-H."/>
            <person name="Sun C."/>
            <person name="Wang H."/>
            <person name="Cheng H."/>
            <person name="Meng F.-X."/>
            <person name="Wang C.-S."/>
            <person name="Xu X.-W."/>
        </authorList>
    </citation>
    <scope>NUCLEOTIDE SEQUENCE [LARGE SCALE GENOMIC DNA]</scope>
    <source>
        <strain evidence="4 5">V18</strain>
    </source>
</reference>
<dbReference type="PANTHER" id="PTHR19328:SF75">
    <property type="entry name" value="ALDOSE SUGAR DEHYDROGENASE YLII"/>
    <property type="match status" value="1"/>
</dbReference>
<protein>
    <submittedName>
        <fullName evidence="4">PQQ-dependent sugar dehydrogenase</fullName>
    </submittedName>
</protein>
<dbReference type="PROSITE" id="PS51257">
    <property type="entry name" value="PROKAR_LIPOPROTEIN"/>
    <property type="match status" value="1"/>
</dbReference>
<sequence length="400" mass="42606">MRYKILTAIILPAAALASCNSAATGDTAPSPSSTEMQSGVPVGGERVEVQSQSPFDVASYGAFDEPWALALEPGTGVIFMTEKPGTMKFFDPASGRMGTVSGMPSVAYEGQGGLGSLAFAPDYETNDMIYLSWAKQDGEGTKAVVGRGTLVCEQADACSVDGLTEIWEQSQTMPRPGHYSHRIAFSPDGQYLFVSSGDRQAQTPAQDLSNNLGTVVRLNLDGTPAAGNPFADRGSPTDQIWTYGQRNMLGLEFDSSGNLWALEHGPAGGDELNLVKRGSNYGWPERSNGENYDGTPIPDHSPDDGFAKPAIGWNPVIAPGGMVFYQGGMFADWQGQLLIANLRTQSISRVTVNAAANSADEAARYEMPGRLRDIAVAPDGAIWVIEDGENGRLLRLTPKE</sequence>
<dbReference type="Pfam" id="PF07995">
    <property type="entry name" value="GSDH"/>
    <property type="match status" value="1"/>
</dbReference>
<dbReference type="AlphaFoldDB" id="A0A418NTW1"/>
<dbReference type="OrthoDB" id="9770043at2"/>
<evidence type="ECO:0000259" key="3">
    <source>
        <dbReference type="Pfam" id="PF07995"/>
    </source>
</evidence>
<comment type="caution">
    <text evidence="4">The sequence shown here is derived from an EMBL/GenBank/DDBJ whole genome shotgun (WGS) entry which is preliminary data.</text>
</comment>
<evidence type="ECO:0000256" key="2">
    <source>
        <dbReference type="SAM" id="SignalP"/>
    </source>
</evidence>
<feature type="signal peptide" evidence="2">
    <location>
        <begin position="1"/>
        <end position="22"/>
    </location>
</feature>
<keyword evidence="2" id="KW-0732">Signal</keyword>
<proteinExistence type="predicted"/>
<dbReference type="InterPro" id="IPR012938">
    <property type="entry name" value="Glc/Sorbosone_DH"/>
</dbReference>
<evidence type="ECO:0000313" key="5">
    <source>
        <dbReference type="Proteomes" id="UP000286576"/>
    </source>
</evidence>
<organism evidence="4 5">
    <name type="scientific">Aurantiacibacter zhengii</name>
    <dbReference type="NCBI Taxonomy" id="2307003"/>
    <lineage>
        <taxon>Bacteria</taxon>
        <taxon>Pseudomonadati</taxon>
        <taxon>Pseudomonadota</taxon>
        <taxon>Alphaproteobacteria</taxon>
        <taxon>Sphingomonadales</taxon>
        <taxon>Erythrobacteraceae</taxon>
        <taxon>Aurantiacibacter</taxon>
    </lineage>
</organism>